<accession>A0ABR9RW56</accession>
<evidence type="ECO:0000313" key="4">
    <source>
        <dbReference type="Proteomes" id="UP000756387"/>
    </source>
</evidence>
<name>A0ABR9RW56_9ACTN</name>
<organism evidence="3 4">
    <name type="scientific">Nocardioides malaquae</name>
    <dbReference type="NCBI Taxonomy" id="2773426"/>
    <lineage>
        <taxon>Bacteria</taxon>
        <taxon>Bacillati</taxon>
        <taxon>Actinomycetota</taxon>
        <taxon>Actinomycetes</taxon>
        <taxon>Propionibacteriales</taxon>
        <taxon>Nocardioidaceae</taxon>
        <taxon>Nocardioides</taxon>
    </lineage>
</organism>
<dbReference type="SUPFAM" id="SSF50969">
    <property type="entry name" value="YVTN repeat-like/Quinoprotein amine dehydrogenase"/>
    <property type="match status" value="1"/>
</dbReference>
<feature type="region of interest" description="Disordered" evidence="1">
    <location>
        <begin position="92"/>
        <end position="123"/>
    </location>
</feature>
<evidence type="ECO:0000256" key="2">
    <source>
        <dbReference type="SAM" id="Phobius"/>
    </source>
</evidence>
<dbReference type="Proteomes" id="UP000756387">
    <property type="component" value="Unassembled WGS sequence"/>
</dbReference>
<keyword evidence="2" id="KW-0812">Transmembrane</keyword>
<evidence type="ECO:0000313" key="3">
    <source>
        <dbReference type="EMBL" id="MBE7325809.1"/>
    </source>
</evidence>
<dbReference type="RefSeq" id="WP_193639136.1">
    <property type="nucleotide sequence ID" value="NZ_JADCSA010000016.1"/>
</dbReference>
<gene>
    <name evidence="3" type="ORF">IEQ44_14245</name>
</gene>
<keyword evidence="2" id="KW-0472">Membrane</keyword>
<evidence type="ECO:0008006" key="5">
    <source>
        <dbReference type="Google" id="ProtNLM"/>
    </source>
</evidence>
<sequence>MGWVLIALVVLLWGAVGPWTIVIVAGLLAVPRLRQRVPRPRVTRRGGLIAGAVVAAVAALVVVLPDGLLPIPGNGGLLVTPAYEGRQVAARPLESQQPPQHPWWAQSQAGRPGPLGDRPETDTAWYGRESCRSMQFASSGRLVAICEDRTGPLLRVLDPDSLRPLVTKRMPAARETDDVVEAEACSGLRFHLDNGDRAVVATTDGRIQAIATDDASGEPDLTVDQTWNLEKLLGRGDCVVQALTDWSGRIWWTSHLGRVGVLDTVAGGAKVIDLDEKITQPFAVDESGVFVATDTSLHRLVLDDRKVVTVSWRTEYDRGVEVKSGQLVRGTGSGPALVDDNLVALADNAEPRTRIVFHDRATGAEVCSSAVFDGGESAVETSLVSVGHGVVVTNDHGNGRASTVLGFTPTGGVARVDHERGACRVVWSSDVTAVAARPVVSWATGLVYTVTKKPSWWGVSAWYLTALDVRTGGHAFSVRTGTGALHRTLHSFVALGDDGAAYVGNRSGLVRVRDVQRDRD</sequence>
<feature type="transmembrane region" description="Helical" evidence="2">
    <location>
        <begin position="42"/>
        <end position="64"/>
    </location>
</feature>
<protein>
    <recommendedName>
        <fullName evidence="5">PQQ-binding-like beta-propeller repeat protein</fullName>
    </recommendedName>
</protein>
<dbReference type="EMBL" id="JADCSA010000016">
    <property type="protein sequence ID" value="MBE7325809.1"/>
    <property type="molecule type" value="Genomic_DNA"/>
</dbReference>
<keyword evidence="4" id="KW-1185">Reference proteome</keyword>
<reference evidence="3 4" key="1">
    <citation type="submission" date="2020-10" db="EMBL/GenBank/DDBJ databases">
        <title>Nocardioides sp. isolated from sludge.</title>
        <authorList>
            <person name="Zhang X."/>
        </authorList>
    </citation>
    <scope>NUCLEOTIDE SEQUENCE [LARGE SCALE GENOMIC DNA]</scope>
    <source>
        <strain evidence="3 4">Y6</strain>
    </source>
</reference>
<keyword evidence="2" id="KW-1133">Transmembrane helix</keyword>
<feature type="transmembrane region" description="Helical" evidence="2">
    <location>
        <begin position="6"/>
        <end position="30"/>
    </location>
</feature>
<proteinExistence type="predicted"/>
<evidence type="ECO:0000256" key="1">
    <source>
        <dbReference type="SAM" id="MobiDB-lite"/>
    </source>
</evidence>
<comment type="caution">
    <text evidence="3">The sequence shown here is derived from an EMBL/GenBank/DDBJ whole genome shotgun (WGS) entry which is preliminary data.</text>
</comment>
<dbReference type="InterPro" id="IPR011044">
    <property type="entry name" value="Quino_amine_DH_bsu"/>
</dbReference>